<gene>
    <name evidence="20" type="primary">ND4</name>
</gene>
<evidence type="ECO:0000256" key="13">
    <source>
        <dbReference type="ARBA" id="ARBA00023128"/>
    </source>
</evidence>
<accession>A0A342KBC0</accession>
<dbReference type="GO" id="GO:0015990">
    <property type="term" value="P:electron transport coupled proton transport"/>
    <property type="evidence" value="ECO:0007669"/>
    <property type="project" value="TreeGrafter"/>
</dbReference>
<evidence type="ECO:0000256" key="5">
    <source>
        <dbReference type="ARBA" id="ARBA00022448"/>
    </source>
</evidence>
<evidence type="ECO:0000313" key="20">
    <source>
        <dbReference type="EMBL" id="ANC95463.1"/>
    </source>
</evidence>
<evidence type="ECO:0000313" key="19">
    <source>
        <dbReference type="EMBL" id="ANC95451.1"/>
    </source>
</evidence>
<keyword evidence="6 16" id="KW-0679">Respiratory chain</keyword>
<feature type="transmembrane region" description="Helical" evidence="16">
    <location>
        <begin position="278"/>
        <end position="295"/>
    </location>
</feature>
<evidence type="ECO:0000256" key="4">
    <source>
        <dbReference type="ARBA" id="ARBA00021006"/>
    </source>
</evidence>
<keyword evidence="5 16" id="KW-0813">Transport</keyword>
<evidence type="ECO:0000256" key="15">
    <source>
        <dbReference type="ARBA" id="ARBA00049551"/>
    </source>
</evidence>
<feature type="transmembrane region" description="Helical" evidence="16">
    <location>
        <begin position="186"/>
        <end position="205"/>
    </location>
</feature>
<evidence type="ECO:0000256" key="16">
    <source>
        <dbReference type="RuleBase" id="RU003297"/>
    </source>
</evidence>
<comment type="function">
    <text evidence="16">Core subunit of the mitochondrial membrane respiratory chain NADH dehydrogenase (Complex I) which catalyzes electron transfer from NADH through the respiratory chain, using ubiquinone as an electron acceptor. Essential for the catalytic activity and assembly of complex I.</text>
</comment>
<feature type="transmembrane region" description="Helical" evidence="16">
    <location>
        <begin position="381"/>
        <end position="407"/>
    </location>
</feature>
<evidence type="ECO:0000256" key="14">
    <source>
        <dbReference type="ARBA" id="ARBA00023136"/>
    </source>
</evidence>
<dbReference type="EMBL" id="KT353107">
    <property type="protein sequence ID" value="ANC95451.1"/>
    <property type="molecule type" value="Genomic_DNA"/>
</dbReference>
<dbReference type="Pfam" id="PF00361">
    <property type="entry name" value="Proton_antipo_M"/>
    <property type="match status" value="1"/>
</dbReference>
<feature type="transmembrane region" description="Helical" evidence="16">
    <location>
        <begin position="249"/>
        <end position="271"/>
    </location>
</feature>
<keyword evidence="14 16" id="KW-0472">Membrane</keyword>
<dbReference type="EMBL" id="KT353108">
    <property type="protein sequence ID" value="ANC95463.1"/>
    <property type="molecule type" value="Genomic_DNA"/>
</dbReference>
<dbReference type="InterPro" id="IPR003918">
    <property type="entry name" value="NADH_UbQ_OxRdtase"/>
</dbReference>
<comment type="similarity">
    <text evidence="2 16">Belongs to the complex I subunit 4 family.</text>
</comment>
<evidence type="ECO:0000256" key="11">
    <source>
        <dbReference type="ARBA" id="ARBA00023027"/>
    </source>
</evidence>
<evidence type="ECO:0000256" key="2">
    <source>
        <dbReference type="ARBA" id="ARBA00009025"/>
    </source>
</evidence>
<evidence type="ECO:0000256" key="10">
    <source>
        <dbReference type="ARBA" id="ARBA00022989"/>
    </source>
</evidence>
<dbReference type="GO" id="GO:0048039">
    <property type="term" value="F:ubiquinone binding"/>
    <property type="evidence" value="ECO:0007669"/>
    <property type="project" value="TreeGrafter"/>
</dbReference>
<feature type="transmembrane region" description="Helical" evidence="16">
    <location>
        <begin position="351"/>
        <end position="369"/>
    </location>
</feature>
<feature type="domain" description="NADH:quinone oxidoreductase/Mrp antiporter transmembrane" evidence="17">
    <location>
        <begin position="112"/>
        <end position="389"/>
    </location>
</feature>
<dbReference type="PANTHER" id="PTHR43507:SF20">
    <property type="entry name" value="NADH-UBIQUINONE OXIDOREDUCTASE CHAIN 4"/>
    <property type="match status" value="1"/>
</dbReference>
<geneLocation type="mitochondrion" evidence="20"/>
<feature type="transmembrane region" description="Helical" evidence="16">
    <location>
        <begin position="65"/>
        <end position="87"/>
    </location>
</feature>
<evidence type="ECO:0000256" key="8">
    <source>
        <dbReference type="ARBA" id="ARBA00022967"/>
    </source>
</evidence>
<dbReference type="InterPro" id="IPR000260">
    <property type="entry name" value="NADH4_N"/>
</dbReference>
<reference evidence="20" key="1">
    <citation type="submission" date="2015-07" db="EMBL/GenBank/DDBJ databases">
        <title>The mitogenome of Talonostrea talonata and its phylogenetic consideration.</title>
        <authorList>
            <person name="Mu W."/>
            <person name="Fang S."/>
            <person name="Ren J."/>
            <person name="Liu X."/>
        </authorList>
    </citation>
    <scope>NUCLEOTIDE SEQUENCE</scope>
    <source>
        <strain evidence="19">ID07</strain>
        <strain evidence="20">ID11</strain>
    </source>
</reference>
<dbReference type="GO" id="GO:0031966">
    <property type="term" value="C:mitochondrial membrane"/>
    <property type="evidence" value="ECO:0007669"/>
    <property type="project" value="UniProtKB-SubCell"/>
</dbReference>
<dbReference type="PANTHER" id="PTHR43507">
    <property type="entry name" value="NADH-UBIQUINONE OXIDOREDUCTASE CHAIN 4"/>
    <property type="match status" value="1"/>
</dbReference>
<keyword evidence="10 16" id="KW-1133">Transmembrane helix</keyword>
<feature type="transmembrane region" description="Helical" evidence="16">
    <location>
        <begin position="94"/>
        <end position="111"/>
    </location>
</feature>
<sequence length="450" mass="49839">MEVSLLIFMVSSLCLVVFLNKKDQTVAVVNAFGAWSSFSLIYWVGSGVSWESLTEYLCLDIFSSSLITLSLWVCGVSILASSMALSLRGMFNSFWALVSVLCFALVMSFMVNSLAAFYVLFESTLLPMAMIIGVWGTQSERIPSILYIAAYTIGGSFPLFMVIILMELYMGSSFMWFISPKSYLNWWFWASCFLGFMVKLPAFPFHTWLPKAHVQAPVGGSVILAGILLKLGGYGITRLMMTFCYTLEKFGIFAIASSLFGSVFGAVMCARQTDVKKLIAYSSVSHMAFPVIGLFSCTEVGLTGAYIMLVSHGFISSGLFVLCGINSELVHSRKIKPMSAGVRAVPHLGPLWLLMIMANLGVPPCPVIISEVLSVLSAIAVWPWVFIFLAAYLVMSGVYSFSLYCQLTRSATKRKKEVLFGEVFFKDVKALIFFLYPLAEVLFKWDLWVA</sequence>
<proteinExistence type="inferred from homology"/>
<dbReference type="GO" id="GO:0042773">
    <property type="term" value="P:ATP synthesis coupled electron transport"/>
    <property type="evidence" value="ECO:0007669"/>
    <property type="project" value="InterPro"/>
</dbReference>
<feature type="transmembrane region" description="Helical" evidence="16">
    <location>
        <begin position="144"/>
        <end position="166"/>
    </location>
</feature>
<dbReference type="AlphaFoldDB" id="A0A342KBC0"/>
<feature type="domain" description="NADH:ubiquinone oxidoreductase chain 4 N-terminal" evidence="18">
    <location>
        <begin position="6"/>
        <end position="107"/>
    </location>
</feature>
<evidence type="ECO:0000256" key="6">
    <source>
        <dbReference type="ARBA" id="ARBA00022660"/>
    </source>
</evidence>
<keyword evidence="8" id="KW-1278">Translocase</keyword>
<dbReference type="GO" id="GO:0008137">
    <property type="term" value="F:NADH dehydrogenase (ubiquinone) activity"/>
    <property type="evidence" value="ECO:0007669"/>
    <property type="project" value="UniProtKB-UniRule"/>
</dbReference>
<keyword evidence="9 16" id="KW-0249">Electron transport</keyword>
<dbReference type="EC" id="7.1.1.2" evidence="3 16"/>
<evidence type="ECO:0000256" key="12">
    <source>
        <dbReference type="ARBA" id="ARBA00023075"/>
    </source>
</evidence>
<dbReference type="Pfam" id="PF01059">
    <property type="entry name" value="Oxidored_q5_N"/>
    <property type="match status" value="1"/>
</dbReference>
<dbReference type="PRINTS" id="PR01437">
    <property type="entry name" value="NUOXDRDTASE4"/>
</dbReference>
<feature type="transmembrane region" description="Helical" evidence="16">
    <location>
        <begin position="6"/>
        <end position="21"/>
    </location>
</feature>
<feature type="transmembrane region" description="Helical" evidence="16">
    <location>
        <begin position="307"/>
        <end position="330"/>
    </location>
</feature>
<protein>
    <recommendedName>
        <fullName evidence="4 16">NADH-ubiquinone oxidoreductase chain 4</fullName>
        <ecNumber evidence="3 16">7.1.1.2</ecNumber>
    </recommendedName>
</protein>
<evidence type="ECO:0000259" key="17">
    <source>
        <dbReference type="Pfam" id="PF00361"/>
    </source>
</evidence>
<dbReference type="GO" id="GO:0003954">
    <property type="term" value="F:NADH dehydrogenase activity"/>
    <property type="evidence" value="ECO:0007669"/>
    <property type="project" value="TreeGrafter"/>
</dbReference>
<dbReference type="InterPro" id="IPR001750">
    <property type="entry name" value="ND/Mrp_TM"/>
</dbReference>
<organism evidence="20">
    <name type="scientific">Crassostrea talonata</name>
    <dbReference type="NCBI Taxonomy" id="1356040"/>
    <lineage>
        <taxon>Eukaryota</taxon>
        <taxon>Metazoa</taxon>
        <taxon>Spiralia</taxon>
        <taxon>Lophotrochozoa</taxon>
        <taxon>Mollusca</taxon>
        <taxon>Bivalvia</taxon>
        <taxon>Autobranchia</taxon>
        <taxon>Pteriomorphia</taxon>
        <taxon>Ostreida</taxon>
        <taxon>Ostreoidea</taxon>
        <taxon>Ostreidae</taxon>
        <taxon>Crassostrea</taxon>
    </lineage>
</organism>
<evidence type="ECO:0000256" key="1">
    <source>
        <dbReference type="ARBA" id="ARBA00004225"/>
    </source>
</evidence>
<evidence type="ECO:0000256" key="9">
    <source>
        <dbReference type="ARBA" id="ARBA00022982"/>
    </source>
</evidence>
<feature type="transmembrane region" description="Helical" evidence="16">
    <location>
        <begin position="117"/>
        <end position="137"/>
    </location>
</feature>
<feature type="transmembrane region" description="Helical" evidence="16">
    <location>
        <begin position="217"/>
        <end position="237"/>
    </location>
</feature>
<comment type="catalytic activity">
    <reaction evidence="15 16">
        <text>a ubiquinone + NADH + 5 H(+)(in) = a ubiquinol + NAD(+) + 4 H(+)(out)</text>
        <dbReference type="Rhea" id="RHEA:29091"/>
        <dbReference type="Rhea" id="RHEA-COMP:9565"/>
        <dbReference type="Rhea" id="RHEA-COMP:9566"/>
        <dbReference type="ChEBI" id="CHEBI:15378"/>
        <dbReference type="ChEBI" id="CHEBI:16389"/>
        <dbReference type="ChEBI" id="CHEBI:17976"/>
        <dbReference type="ChEBI" id="CHEBI:57540"/>
        <dbReference type="ChEBI" id="CHEBI:57945"/>
        <dbReference type="EC" id="7.1.1.2"/>
    </reaction>
</comment>
<evidence type="ECO:0000256" key="7">
    <source>
        <dbReference type="ARBA" id="ARBA00022692"/>
    </source>
</evidence>
<keyword evidence="11 16" id="KW-0520">NAD</keyword>
<keyword evidence="12 16" id="KW-0830">Ubiquinone</keyword>
<keyword evidence="7 16" id="KW-0812">Transmembrane</keyword>
<evidence type="ECO:0000259" key="18">
    <source>
        <dbReference type="Pfam" id="PF01059"/>
    </source>
</evidence>
<keyword evidence="13 16" id="KW-0496">Mitochondrion</keyword>
<feature type="transmembrane region" description="Helical" evidence="16">
    <location>
        <begin position="28"/>
        <end position="45"/>
    </location>
</feature>
<evidence type="ECO:0000256" key="3">
    <source>
        <dbReference type="ARBA" id="ARBA00012944"/>
    </source>
</evidence>
<comment type="subcellular location">
    <subcellularLocation>
        <location evidence="1 16">Mitochondrion membrane</location>
        <topology evidence="1 16">Multi-pass membrane protein</topology>
    </subcellularLocation>
</comment>
<name>A0A342KBC0_9BIVA</name>